<dbReference type="RefSeq" id="WP_253739643.1">
    <property type="nucleotide sequence ID" value="NZ_BAABKA010000095.1"/>
</dbReference>
<evidence type="ECO:0000313" key="2">
    <source>
        <dbReference type="EMBL" id="MCP2353198.1"/>
    </source>
</evidence>
<name>A0A9X2JXX8_9ACTN</name>
<sequence>MGWSSNGASTANATVDLAGPTRFSSVILRPRTDGEALGAGFPVDFAVQVSADNTTWTTVATKTGQARPRISGETLSFTPVTARYVRIGATKLSADPVGDLRLQLAELEVR</sequence>
<gene>
    <name evidence="2" type="ORF">HD597_000218</name>
</gene>
<organism evidence="2 3">
    <name type="scientific">Nonomuraea thailandensis</name>
    <dbReference type="NCBI Taxonomy" id="1188745"/>
    <lineage>
        <taxon>Bacteria</taxon>
        <taxon>Bacillati</taxon>
        <taxon>Actinomycetota</taxon>
        <taxon>Actinomycetes</taxon>
        <taxon>Streptosporangiales</taxon>
        <taxon>Streptosporangiaceae</taxon>
        <taxon>Nonomuraea</taxon>
    </lineage>
</organism>
<dbReference type="EMBL" id="JAMZEB010000001">
    <property type="protein sequence ID" value="MCP2353198.1"/>
    <property type="molecule type" value="Genomic_DNA"/>
</dbReference>
<comment type="caution">
    <text evidence="2">The sequence shown here is derived from an EMBL/GenBank/DDBJ whole genome shotgun (WGS) entry which is preliminary data.</text>
</comment>
<evidence type="ECO:0000313" key="3">
    <source>
        <dbReference type="Proteomes" id="UP001139648"/>
    </source>
</evidence>
<protein>
    <recommendedName>
        <fullName evidence="1">F5/8 type C domain-containing protein</fullName>
    </recommendedName>
</protein>
<reference evidence="2" key="1">
    <citation type="submission" date="2022-06" db="EMBL/GenBank/DDBJ databases">
        <title>Sequencing the genomes of 1000 actinobacteria strains.</title>
        <authorList>
            <person name="Klenk H.-P."/>
        </authorList>
    </citation>
    <scope>NUCLEOTIDE SEQUENCE</scope>
    <source>
        <strain evidence="2">DSM 46694</strain>
    </source>
</reference>
<keyword evidence="3" id="KW-1185">Reference proteome</keyword>
<dbReference type="PROSITE" id="PS50022">
    <property type="entry name" value="FA58C_3"/>
    <property type="match status" value="1"/>
</dbReference>
<accession>A0A9X2JXX8</accession>
<evidence type="ECO:0000259" key="1">
    <source>
        <dbReference type="PROSITE" id="PS50022"/>
    </source>
</evidence>
<dbReference type="Gene3D" id="2.60.120.260">
    <property type="entry name" value="Galactose-binding domain-like"/>
    <property type="match status" value="1"/>
</dbReference>
<dbReference type="SUPFAM" id="SSF49785">
    <property type="entry name" value="Galactose-binding domain-like"/>
    <property type="match status" value="1"/>
</dbReference>
<dbReference type="Proteomes" id="UP001139648">
    <property type="component" value="Unassembled WGS sequence"/>
</dbReference>
<feature type="domain" description="F5/8 type C" evidence="1">
    <location>
        <begin position="1"/>
        <end position="107"/>
    </location>
</feature>
<dbReference type="Pfam" id="PF00754">
    <property type="entry name" value="F5_F8_type_C"/>
    <property type="match status" value="1"/>
</dbReference>
<proteinExistence type="predicted"/>
<dbReference type="InterPro" id="IPR008979">
    <property type="entry name" value="Galactose-bd-like_sf"/>
</dbReference>
<dbReference type="InterPro" id="IPR000421">
    <property type="entry name" value="FA58C"/>
</dbReference>
<dbReference type="AlphaFoldDB" id="A0A9X2JXX8"/>